<accession>A0ABR6X9K6</accession>
<organism evidence="1 2">
    <name type="scientific">Undibacterium seohonense</name>
    <dbReference type="NCBI Taxonomy" id="1344950"/>
    <lineage>
        <taxon>Bacteria</taxon>
        <taxon>Pseudomonadati</taxon>
        <taxon>Pseudomonadota</taxon>
        <taxon>Betaproteobacteria</taxon>
        <taxon>Burkholderiales</taxon>
        <taxon>Oxalobacteraceae</taxon>
        <taxon>Undibacterium</taxon>
    </lineage>
</organism>
<sequence>MTNPLVHRMAIKPFKLAEMQHVARAHVHKLRQYLLVAPIFLLTACTSLLPANYPPRNTNIGATKAWQMPLHREPGQVQLKLQIPRHGMTLIALSTTPSLGESPISLSLSGYDCSTGPEAQIKFYTSDTESRFKYFRTPLQWDEELIIAISWDKNALTSVSVNQETLSVQALKKFNEIKVSNSNEAVTIQELHYMPLQKTNTTSSTQGQPE</sequence>
<protein>
    <recommendedName>
        <fullName evidence="3">DUF3261 domain-containing protein</fullName>
    </recommendedName>
</protein>
<name>A0ABR6X9K6_9BURK</name>
<evidence type="ECO:0000313" key="1">
    <source>
        <dbReference type="EMBL" id="MBC3809537.1"/>
    </source>
</evidence>
<dbReference type="EMBL" id="JACOFW010000037">
    <property type="protein sequence ID" value="MBC3809537.1"/>
    <property type="molecule type" value="Genomic_DNA"/>
</dbReference>
<evidence type="ECO:0008006" key="3">
    <source>
        <dbReference type="Google" id="ProtNLM"/>
    </source>
</evidence>
<dbReference type="RefSeq" id="WP_186924593.1">
    <property type="nucleotide sequence ID" value="NZ_JACOFW010000037.1"/>
</dbReference>
<reference evidence="1 2" key="1">
    <citation type="submission" date="2020-08" db="EMBL/GenBank/DDBJ databases">
        <title>Novel species isolated from subtropical streams in China.</title>
        <authorList>
            <person name="Lu H."/>
        </authorList>
    </citation>
    <scope>NUCLEOTIDE SEQUENCE [LARGE SCALE GENOMIC DNA]</scope>
    <source>
        <strain evidence="1 2">KACC 16656</strain>
    </source>
</reference>
<dbReference type="Proteomes" id="UP000648257">
    <property type="component" value="Unassembled WGS sequence"/>
</dbReference>
<gene>
    <name evidence="1" type="ORF">H8K52_19530</name>
</gene>
<comment type="caution">
    <text evidence="1">The sequence shown here is derived from an EMBL/GenBank/DDBJ whole genome shotgun (WGS) entry which is preliminary data.</text>
</comment>
<keyword evidence="2" id="KW-1185">Reference proteome</keyword>
<evidence type="ECO:0000313" key="2">
    <source>
        <dbReference type="Proteomes" id="UP000648257"/>
    </source>
</evidence>
<proteinExistence type="predicted"/>